<dbReference type="PANTHER" id="PTHR13031:SF0">
    <property type="entry name" value="RIBONUCLEASE P PROTEIN SUBUNIT P30"/>
    <property type="match status" value="1"/>
</dbReference>
<dbReference type="PANTHER" id="PTHR13031">
    <property type="entry name" value="RIBONUCLEASE P SUBUNIT P30"/>
    <property type="match status" value="1"/>
</dbReference>
<dbReference type="VEuPathDB" id="FungiDB:EMCG_07636"/>
<dbReference type="GO" id="GO:0003723">
    <property type="term" value="F:RNA binding"/>
    <property type="evidence" value="ECO:0007669"/>
    <property type="project" value="TreeGrafter"/>
</dbReference>
<comment type="caution">
    <text evidence="5">The sequence shown here is derived from an EMBL/GenBank/DDBJ whole genome shotgun (WGS) entry which is preliminary data.</text>
</comment>
<dbReference type="InterPro" id="IPR016195">
    <property type="entry name" value="Pol/histidinol_Pase-like"/>
</dbReference>
<feature type="compositionally biased region" description="Basic residues" evidence="4">
    <location>
        <begin position="251"/>
        <end position="260"/>
    </location>
</feature>
<dbReference type="Gene3D" id="3.20.20.140">
    <property type="entry name" value="Metal-dependent hydrolases"/>
    <property type="match status" value="1"/>
</dbReference>
<evidence type="ECO:0000256" key="4">
    <source>
        <dbReference type="SAM" id="MobiDB-lite"/>
    </source>
</evidence>
<proteinExistence type="inferred from homology"/>
<name>A0A2B7ZPP1_9EURO</name>
<evidence type="ECO:0000313" key="5">
    <source>
        <dbReference type="EMBL" id="PGH35260.1"/>
    </source>
</evidence>
<reference evidence="5 6" key="1">
    <citation type="submission" date="2017-10" db="EMBL/GenBank/DDBJ databases">
        <title>Comparative genomics in systemic dimorphic fungi from Ajellomycetaceae.</title>
        <authorList>
            <person name="Munoz J.F."/>
            <person name="Mcewen J.G."/>
            <person name="Clay O.K."/>
            <person name="Cuomo C.A."/>
        </authorList>
    </citation>
    <scope>NUCLEOTIDE SEQUENCE [LARGE SCALE GENOMIC DNA]</scope>
    <source>
        <strain evidence="5 6">UAMH4076</strain>
    </source>
</reference>
<dbReference type="InterPro" id="IPR002738">
    <property type="entry name" value="RNase_P_p30"/>
</dbReference>
<keyword evidence="3" id="KW-0819">tRNA processing</keyword>
<protein>
    <submittedName>
        <fullName evidence="5">Ribonuclease P/MRP protein subunit RPP1</fullName>
    </submittedName>
</protein>
<evidence type="ECO:0000256" key="2">
    <source>
        <dbReference type="ARBA" id="ARBA00007331"/>
    </source>
</evidence>
<dbReference type="Proteomes" id="UP000226031">
    <property type="component" value="Unassembled WGS sequence"/>
</dbReference>
<dbReference type="GO" id="GO:0008033">
    <property type="term" value="P:tRNA processing"/>
    <property type="evidence" value="ECO:0007669"/>
    <property type="project" value="UniProtKB-KW"/>
</dbReference>
<dbReference type="STRING" id="73230.A0A2B7ZPP1"/>
<accession>A0A2B7ZPP1</accession>
<dbReference type="EMBL" id="PDND01000025">
    <property type="protein sequence ID" value="PGH35260.1"/>
    <property type="molecule type" value="Genomic_DNA"/>
</dbReference>
<feature type="region of interest" description="Disordered" evidence="4">
    <location>
        <begin position="238"/>
        <end position="329"/>
    </location>
</feature>
<organism evidence="5 6">
    <name type="scientific">[Emmonsia] crescens</name>
    <dbReference type="NCBI Taxonomy" id="73230"/>
    <lineage>
        <taxon>Eukaryota</taxon>
        <taxon>Fungi</taxon>
        <taxon>Dikarya</taxon>
        <taxon>Ascomycota</taxon>
        <taxon>Pezizomycotina</taxon>
        <taxon>Eurotiomycetes</taxon>
        <taxon>Eurotiomycetidae</taxon>
        <taxon>Onygenales</taxon>
        <taxon>Ajellomycetaceae</taxon>
        <taxon>Emergomyces</taxon>
    </lineage>
</organism>
<evidence type="ECO:0000256" key="3">
    <source>
        <dbReference type="ARBA" id="ARBA00022694"/>
    </source>
</evidence>
<comment type="similarity">
    <text evidence="2">Belongs to the eukaryotic/archaeal RNase P protein component 3 family.</text>
</comment>
<dbReference type="FunFam" id="3.20.20.140:FF:000053">
    <property type="entry name" value="Ribonuclease P complex subunit Pop2"/>
    <property type="match status" value="1"/>
</dbReference>
<dbReference type="AlphaFoldDB" id="A0A2B7ZPP1"/>
<keyword evidence="6" id="KW-1185">Reference proteome</keyword>
<dbReference type="GO" id="GO:0005655">
    <property type="term" value="C:nucleolar ribonuclease P complex"/>
    <property type="evidence" value="ECO:0007669"/>
    <property type="project" value="TreeGrafter"/>
</dbReference>
<evidence type="ECO:0000256" key="1">
    <source>
        <dbReference type="ARBA" id="ARBA00004123"/>
    </source>
</evidence>
<evidence type="ECO:0000313" key="6">
    <source>
        <dbReference type="Proteomes" id="UP000226031"/>
    </source>
</evidence>
<comment type="subcellular location">
    <subcellularLocation>
        <location evidence="1">Nucleus</location>
    </subcellularLocation>
</comment>
<dbReference type="SUPFAM" id="SSF89550">
    <property type="entry name" value="PHP domain-like"/>
    <property type="match status" value="1"/>
</dbReference>
<feature type="compositionally biased region" description="Basic and acidic residues" evidence="4">
    <location>
        <begin position="238"/>
        <end position="250"/>
    </location>
</feature>
<dbReference type="Pfam" id="PF01876">
    <property type="entry name" value="RNase_P_p30"/>
    <property type="match status" value="1"/>
</dbReference>
<gene>
    <name evidence="5" type="ORF">GX50_01956</name>
</gene>
<sequence>MFYDLNVPYAPNDPEISNTLSFLSELGYTTIALSQSISGKLPADLSPPPLPPNPSKSLTLLTRITITVSDPAQNQRLTPLSQQYSLIALRPLNEKCLTLACNSLDCDIISLDLSSRLPFHFKFKTLAAAIARGIRLEICYGPGVTGSGAEARRNLIGNAASLIRATRGRGIIISSEARRALGVRAPFDVVNLACVWGLTQERGKEALCDEARKVVALAGMKRTSWRGIVDVVYGGEKPEKEEKDNKDKNGNKNKKNKNKNKKDEGKGKGNEIVSGNGVKRKADTETESNAESQVPLSKRELKRRAKRAKLQESGADDNSTASPMPGGDK</sequence>